<gene>
    <name evidence="1" type="ORF">FOL47_004630</name>
</gene>
<dbReference type="Proteomes" id="UP000591131">
    <property type="component" value="Unassembled WGS sequence"/>
</dbReference>
<evidence type="ECO:0000313" key="1">
    <source>
        <dbReference type="EMBL" id="KAF4665388.1"/>
    </source>
</evidence>
<name>A0A7J6M1F0_PERCH</name>
<evidence type="ECO:0000313" key="2">
    <source>
        <dbReference type="Proteomes" id="UP000591131"/>
    </source>
</evidence>
<proteinExistence type="predicted"/>
<accession>A0A7J6M1F0</accession>
<comment type="caution">
    <text evidence="1">The sequence shown here is derived from an EMBL/GenBank/DDBJ whole genome shotgun (WGS) entry which is preliminary data.</text>
</comment>
<sequence length="188" mass="20356">MSSSSSSLNGRCGGSTGHLYGTPTVAHLLSNEDVHRLHARIGELTMENEALRRHVEGCHCGGGGEVPGRLDRDMSLSTVSSAQLILALAESVRSGVPPLVEAGETGEAIAVLWGAVKEKIRQAHELGYRSVRTMPMMALSPLPAAIADRRSAHRPLSTVMERDEEERQAELRDDLSEDIVRLKDIREG</sequence>
<keyword evidence="2" id="KW-1185">Reference proteome</keyword>
<dbReference type="EMBL" id="JAAPAO010000262">
    <property type="protein sequence ID" value="KAF4665388.1"/>
    <property type="molecule type" value="Genomic_DNA"/>
</dbReference>
<protein>
    <submittedName>
        <fullName evidence="1">Uncharacterized protein</fullName>
    </submittedName>
</protein>
<dbReference type="AlphaFoldDB" id="A0A7J6M1F0"/>
<organism evidence="1 2">
    <name type="scientific">Perkinsus chesapeaki</name>
    <name type="common">Clam parasite</name>
    <name type="synonym">Perkinsus andrewsi</name>
    <dbReference type="NCBI Taxonomy" id="330153"/>
    <lineage>
        <taxon>Eukaryota</taxon>
        <taxon>Sar</taxon>
        <taxon>Alveolata</taxon>
        <taxon>Perkinsozoa</taxon>
        <taxon>Perkinsea</taxon>
        <taxon>Perkinsida</taxon>
        <taxon>Perkinsidae</taxon>
        <taxon>Perkinsus</taxon>
    </lineage>
</organism>
<reference evidence="1 2" key="1">
    <citation type="submission" date="2020-04" db="EMBL/GenBank/DDBJ databases">
        <title>Perkinsus chesapeaki whole genome sequence.</title>
        <authorList>
            <person name="Bogema D.R."/>
        </authorList>
    </citation>
    <scope>NUCLEOTIDE SEQUENCE [LARGE SCALE GENOMIC DNA]</scope>
    <source>
        <strain evidence="1">ATCC PRA-425</strain>
    </source>
</reference>